<gene>
    <name evidence="2" type="ORF">EV420DRAFT_1651458</name>
</gene>
<comment type="caution">
    <text evidence="2">The sequence shown here is derived from an EMBL/GenBank/DDBJ whole genome shotgun (WGS) entry which is preliminary data.</text>
</comment>
<evidence type="ECO:0000313" key="3">
    <source>
        <dbReference type="Proteomes" id="UP001175211"/>
    </source>
</evidence>
<proteinExistence type="predicted"/>
<evidence type="ECO:0000313" key="2">
    <source>
        <dbReference type="EMBL" id="KAK0438313.1"/>
    </source>
</evidence>
<dbReference type="RefSeq" id="XP_060322883.1">
    <property type="nucleotide sequence ID" value="XM_060478552.1"/>
</dbReference>
<feature type="domain" description="F-box" evidence="1">
    <location>
        <begin position="26"/>
        <end position="76"/>
    </location>
</feature>
<reference evidence="2" key="1">
    <citation type="submission" date="2023-06" db="EMBL/GenBank/DDBJ databases">
        <authorList>
            <consortium name="Lawrence Berkeley National Laboratory"/>
            <person name="Ahrendt S."/>
            <person name="Sahu N."/>
            <person name="Indic B."/>
            <person name="Wong-Bajracharya J."/>
            <person name="Merenyi Z."/>
            <person name="Ke H.-M."/>
            <person name="Monk M."/>
            <person name="Kocsube S."/>
            <person name="Drula E."/>
            <person name="Lipzen A."/>
            <person name="Balint B."/>
            <person name="Henrissat B."/>
            <person name="Andreopoulos B."/>
            <person name="Martin F.M."/>
            <person name="Harder C.B."/>
            <person name="Rigling D."/>
            <person name="Ford K.L."/>
            <person name="Foster G.D."/>
            <person name="Pangilinan J."/>
            <person name="Papanicolaou A."/>
            <person name="Barry K."/>
            <person name="LaButti K."/>
            <person name="Viragh M."/>
            <person name="Koriabine M."/>
            <person name="Yan M."/>
            <person name="Riley R."/>
            <person name="Champramary S."/>
            <person name="Plett K.L."/>
            <person name="Tsai I.J."/>
            <person name="Slot J."/>
            <person name="Sipos G."/>
            <person name="Plett J."/>
            <person name="Nagy L.G."/>
            <person name="Grigoriev I.V."/>
        </authorList>
    </citation>
    <scope>NUCLEOTIDE SEQUENCE</scope>
    <source>
        <strain evidence="2">CCBAS 213</strain>
    </source>
</reference>
<keyword evidence="3" id="KW-1185">Reference proteome</keyword>
<dbReference type="Pfam" id="PF12937">
    <property type="entry name" value="F-box-like"/>
    <property type="match status" value="1"/>
</dbReference>
<dbReference type="SUPFAM" id="SSF81383">
    <property type="entry name" value="F-box domain"/>
    <property type="match status" value="1"/>
</dbReference>
<dbReference type="AlphaFoldDB" id="A0AA39JCW2"/>
<dbReference type="InterPro" id="IPR036047">
    <property type="entry name" value="F-box-like_dom_sf"/>
</dbReference>
<evidence type="ECO:0000259" key="1">
    <source>
        <dbReference type="Pfam" id="PF12937"/>
    </source>
</evidence>
<sequence>MSSVYNMNGLELVQSNQGHPPAKDYINNLPEELLEIFAFGALSTRDTAFSFRVSTTCRLWRFFAVNEAHLWTSLTITGHAARFIPEPSRDDPLETAQTVFPREDLILEPSADSDIDLEILLDSQPPRFIPGELWVPYSLTDDHFLRLSCLLTSHAHHIRSFFATVRSCFLLTYLCYELRWTVMPRLKKWELSCSRDVAYKECFDNEICKIAPVQLCLAYQPQDKRPSMETLRDILSNNMHTLESLELACVVDLDSPPTAFRLDLPHIRSLALGYISPQEVQLVLQAFAFPAICKLTIQPHGESKGTVYVFYNLMKYLPLNQLQA</sequence>
<dbReference type="EMBL" id="JAUEPS010000098">
    <property type="protein sequence ID" value="KAK0438313.1"/>
    <property type="molecule type" value="Genomic_DNA"/>
</dbReference>
<organism evidence="2 3">
    <name type="scientific">Armillaria tabescens</name>
    <name type="common">Ringless honey mushroom</name>
    <name type="synonym">Agaricus tabescens</name>
    <dbReference type="NCBI Taxonomy" id="1929756"/>
    <lineage>
        <taxon>Eukaryota</taxon>
        <taxon>Fungi</taxon>
        <taxon>Dikarya</taxon>
        <taxon>Basidiomycota</taxon>
        <taxon>Agaricomycotina</taxon>
        <taxon>Agaricomycetes</taxon>
        <taxon>Agaricomycetidae</taxon>
        <taxon>Agaricales</taxon>
        <taxon>Marasmiineae</taxon>
        <taxon>Physalacriaceae</taxon>
        <taxon>Desarmillaria</taxon>
    </lineage>
</organism>
<dbReference type="InterPro" id="IPR001810">
    <property type="entry name" value="F-box_dom"/>
</dbReference>
<protein>
    <recommendedName>
        <fullName evidence="1">F-box domain-containing protein</fullName>
    </recommendedName>
</protein>
<name>A0AA39JCW2_ARMTA</name>
<dbReference type="GeneID" id="85362100"/>
<dbReference type="Proteomes" id="UP001175211">
    <property type="component" value="Unassembled WGS sequence"/>
</dbReference>
<accession>A0AA39JCW2</accession>